<sequence>MLLWVVGAAIGILIAFVLIFKYTKTGKNDMIGYSAKCNKCGLVTNGIKCPKCTTDTKDWR</sequence>
<dbReference type="AlphaFoldDB" id="A0A075FTK0"/>
<dbReference type="EMBL" id="KF900435">
    <property type="protein sequence ID" value="AIE94985.1"/>
    <property type="molecule type" value="Genomic_DNA"/>
</dbReference>
<name>A0A075FTK0_9ARCH</name>
<proteinExistence type="predicted"/>
<evidence type="ECO:0000313" key="2">
    <source>
        <dbReference type="EMBL" id="AIE94985.1"/>
    </source>
</evidence>
<organism evidence="2">
    <name type="scientific">uncultured marine thaumarchaeote AD1000_54_F09</name>
    <dbReference type="NCBI Taxonomy" id="1455926"/>
    <lineage>
        <taxon>Archaea</taxon>
        <taxon>Nitrososphaerota</taxon>
        <taxon>environmental samples</taxon>
    </lineage>
</organism>
<keyword evidence="1" id="KW-0812">Transmembrane</keyword>
<keyword evidence="1" id="KW-0472">Membrane</keyword>
<evidence type="ECO:0000256" key="1">
    <source>
        <dbReference type="SAM" id="Phobius"/>
    </source>
</evidence>
<reference evidence="2" key="1">
    <citation type="journal article" date="2014" name="Genome Biol. Evol.">
        <title>Pangenome evidence for extensive interdomain horizontal transfer affecting lineage core and shell genes in uncultured planktonic thaumarchaeota and euryarchaeota.</title>
        <authorList>
            <person name="Deschamps P."/>
            <person name="Zivanovic Y."/>
            <person name="Moreira D."/>
            <person name="Rodriguez-Valera F."/>
            <person name="Lopez-Garcia P."/>
        </authorList>
    </citation>
    <scope>NUCLEOTIDE SEQUENCE</scope>
</reference>
<protein>
    <submittedName>
        <fullName evidence="2">Uncharacterized protein</fullName>
    </submittedName>
</protein>
<keyword evidence="1" id="KW-1133">Transmembrane helix</keyword>
<feature type="transmembrane region" description="Helical" evidence="1">
    <location>
        <begin position="6"/>
        <end position="23"/>
    </location>
</feature>
<accession>A0A075FTK0</accession>